<dbReference type="InterPro" id="IPR036397">
    <property type="entry name" value="RNaseH_sf"/>
</dbReference>
<feature type="domain" description="CCHC-type" evidence="9">
    <location>
        <begin position="173"/>
        <end position="188"/>
    </location>
</feature>
<dbReference type="SUPFAM" id="SSF57756">
    <property type="entry name" value="Retrovirus zinc finger-like domains"/>
    <property type="match status" value="1"/>
</dbReference>
<dbReference type="InterPro" id="IPR029472">
    <property type="entry name" value="Copia-like_N"/>
</dbReference>
<dbReference type="Gene3D" id="3.30.420.10">
    <property type="entry name" value="Ribonuclease H-like superfamily/Ribonuclease H"/>
    <property type="match status" value="1"/>
</dbReference>
<proteinExistence type="predicted"/>
<organism evidence="11 12">
    <name type="scientific">Tanacetum coccineum</name>
    <dbReference type="NCBI Taxonomy" id="301880"/>
    <lineage>
        <taxon>Eukaryota</taxon>
        <taxon>Viridiplantae</taxon>
        <taxon>Streptophyta</taxon>
        <taxon>Embryophyta</taxon>
        <taxon>Tracheophyta</taxon>
        <taxon>Spermatophyta</taxon>
        <taxon>Magnoliopsida</taxon>
        <taxon>eudicotyledons</taxon>
        <taxon>Gunneridae</taxon>
        <taxon>Pentapetalae</taxon>
        <taxon>asterids</taxon>
        <taxon>campanulids</taxon>
        <taxon>Asterales</taxon>
        <taxon>Asteraceae</taxon>
        <taxon>Asteroideae</taxon>
        <taxon>Anthemideae</taxon>
        <taxon>Anthemidinae</taxon>
        <taxon>Tanacetum</taxon>
    </lineage>
</organism>
<dbReference type="InterPro" id="IPR013103">
    <property type="entry name" value="RVT_2"/>
</dbReference>
<dbReference type="Proteomes" id="UP001151760">
    <property type="component" value="Unassembled WGS sequence"/>
</dbReference>
<keyword evidence="1" id="KW-0645">Protease</keyword>
<evidence type="ECO:0000313" key="12">
    <source>
        <dbReference type="Proteomes" id="UP001151760"/>
    </source>
</evidence>
<dbReference type="Pfam" id="PF07727">
    <property type="entry name" value="RVT_2"/>
    <property type="match status" value="1"/>
</dbReference>
<feature type="compositionally biased region" description="Low complexity" evidence="7">
    <location>
        <begin position="392"/>
        <end position="401"/>
    </location>
</feature>
<reference evidence="11" key="1">
    <citation type="journal article" date="2022" name="Int. J. Mol. Sci.">
        <title>Draft Genome of Tanacetum Coccineum: Genomic Comparison of Closely Related Tanacetum-Family Plants.</title>
        <authorList>
            <person name="Yamashiro T."/>
            <person name="Shiraishi A."/>
            <person name="Nakayama K."/>
            <person name="Satake H."/>
        </authorList>
    </citation>
    <scope>NUCLEOTIDE SEQUENCE</scope>
</reference>
<dbReference type="InterPro" id="IPR001878">
    <property type="entry name" value="Znf_CCHC"/>
</dbReference>
<name>A0ABQ4Y7N0_9ASTR</name>
<feature type="region of interest" description="Disordered" evidence="7">
    <location>
        <begin position="392"/>
        <end position="413"/>
    </location>
</feature>
<evidence type="ECO:0000256" key="7">
    <source>
        <dbReference type="SAM" id="MobiDB-lite"/>
    </source>
</evidence>
<dbReference type="InterPro" id="IPR054722">
    <property type="entry name" value="PolX-like_BBD"/>
</dbReference>
<keyword evidence="2" id="KW-0479">Metal-binding</keyword>
<comment type="caution">
    <text evidence="11">The sequence shown here is derived from an EMBL/GenBank/DDBJ whole genome shotgun (WGS) entry which is preliminary data.</text>
</comment>
<feature type="transmembrane region" description="Helical" evidence="8">
    <location>
        <begin position="1629"/>
        <end position="1652"/>
    </location>
</feature>
<dbReference type="Pfam" id="PF22936">
    <property type="entry name" value="Pol_BBD"/>
    <property type="match status" value="1"/>
</dbReference>
<gene>
    <name evidence="11" type="ORF">Tco_0706534</name>
</gene>
<dbReference type="PROSITE" id="PS50994">
    <property type="entry name" value="INTEGRASE"/>
    <property type="match status" value="1"/>
</dbReference>
<keyword evidence="3" id="KW-0064">Aspartyl protease</keyword>
<keyword evidence="11" id="KW-0695">RNA-directed DNA polymerase</keyword>
<dbReference type="InterPro" id="IPR036875">
    <property type="entry name" value="Znf_CCHC_sf"/>
</dbReference>
<dbReference type="GO" id="GO:0003964">
    <property type="term" value="F:RNA-directed DNA polymerase activity"/>
    <property type="evidence" value="ECO:0007669"/>
    <property type="project" value="UniProtKB-KW"/>
</dbReference>
<evidence type="ECO:0000256" key="2">
    <source>
        <dbReference type="ARBA" id="ARBA00022723"/>
    </source>
</evidence>
<accession>A0ABQ4Y7N0</accession>
<evidence type="ECO:0000313" key="11">
    <source>
        <dbReference type="EMBL" id="GJS73693.1"/>
    </source>
</evidence>
<evidence type="ECO:0000259" key="9">
    <source>
        <dbReference type="PROSITE" id="PS50158"/>
    </source>
</evidence>
<evidence type="ECO:0000256" key="5">
    <source>
        <dbReference type="PROSITE-ProRule" id="PRU00047"/>
    </source>
</evidence>
<feature type="coiled-coil region" evidence="6">
    <location>
        <begin position="266"/>
        <end position="356"/>
    </location>
</feature>
<dbReference type="Gene3D" id="4.10.60.10">
    <property type="entry name" value="Zinc finger, CCHC-type"/>
    <property type="match status" value="1"/>
</dbReference>
<dbReference type="EMBL" id="BQNB010010172">
    <property type="protein sequence ID" value="GJS73693.1"/>
    <property type="molecule type" value="Genomic_DNA"/>
</dbReference>
<dbReference type="InterPro" id="IPR043502">
    <property type="entry name" value="DNA/RNA_pol_sf"/>
</dbReference>
<dbReference type="Pfam" id="PF13976">
    <property type="entry name" value="gag_pre-integrs"/>
    <property type="match status" value="1"/>
</dbReference>
<dbReference type="Pfam" id="PF00665">
    <property type="entry name" value="rve"/>
    <property type="match status" value="1"/>
</dbReference>
<evidence type="ECO:0000256" key="8">
    <source>
        <dbReference type="SAM" id="Phobius"/>
    </source>
</evidence>
<dbReference type="InterPro" id="IPR025724">
    <property type="entry name" value="GAG-pre-integrase_dom"/>
</dbReference>
<feature type="domain" description="Integrase catalytic" evidence="10">
    <location>
        <begin position="1155"/>
        <end position="1330"/>
    </location>
</feature>
<evidence type="ECO:0000256" key="3">
    <source>
        <dbReference type="ARBA" id="ARBA00022750"/>
    </source>
</evidence>
<keyword evidence="8" id="KW-1133">Transmembrane helix</keyword>
<dbReference type="InterPro" id="IPR039537">
    <property type="entry name" value="Retrotran_Ty1/copia-like"/>
</dbReference>
<dbReference type="Pfam" id="PF14244">
    <property type="entry name" value="Retrotran_gag_3"/>
    <property type="match status" value="1"/>
</dbReference>
<dbReference type="SMART" id="SM00343">
    <property type="entry name" value="ZnF_C2HC"/>
    <property type="match status" value="2"/>
</dbReference>
<keyword evidence="6" id="KW-0175">Coiled coil</keyword>
<evidence type="ECO:0000256" key="1">
    <source>
        <dbReference type="ARBA" id="ARBA00022670"/>
    </source>
</evidence>
<keyword evidence="5" id="KW-0862">Zinc</keyword>
<keyword evidence="12" id="KW-1185">Reference proteome</keyword>
<reference evidence="11" key="2">
    <citation type="submission" date="2022-01" db="EMBL/GenBank/DDBJ databases">
        <authorList>
            <person name="Yamashiro T."/>
            <person name="Shiraishi A."/>
            <person name="Satake H."/>
            <person name="Nakayama K."/>
        </authorList>
    </citation>
    <scope>NUCLEOTIDE SEQUENCE</scope>
</reference>
<dbReference type="InterPro" id="IPR012337">
    <property type="entry name" value="RNaseH-like_sf"/>
</dbReference>
<dbReference type="SUPFAM" id="SSF53098">
    <property type="entry name" value="Ribonuclease H-like"/>
    <property type="match status" value="1"/>
</dbReference>
<keyword evidence="8" id="KW-0812">Transmembrane</keyword>
<evidence type="ECO:0000256" key="6">
    <source>
        <dbReference type="SAM" id="Coils"/>
    </source>
</evidence>
<keyword evidence="8" id="KW-0472">Membrane</keyword>
<keyword evidence="4" id="KW-0378">Hydrolase</keyword>
<dbReference type="InterPro" id="IPR001584">
    <property type="entry name" value="Integrase_cat-core"/>
</dbReference>
<keyword evidence="11" id="KW-0548">Nucleotidyltransferase</keyword>
<dbReference type="PROSITE" id="PS50158">
    <property type="entry name" value="ZF_CCHC"/>
    <property type="match status" value="1"/>
</dbReference>
<feature type="transmembrane region" description="Helical" evidence="8">
    <location>
        <begin position="1664"/>
        <end position="1681"/>
    </location>
</feature>
<dbReference type="Pfam" id="PF00098">
    <property type="entry name" value="zf-CCHC"/>
    <property type="match status" value="1"/>
</dbReference>
<dbReference type="CDD" id="cd09272">
    <property type="entry name" value="RNase_HI_RT_Ty1"/>
    <property type="match status" value="1"/>
</dbReference>
<keyword evidence="5" id="KW-0863">Zinc-finger</keyword>
<dbReference type="PANTHER" id="PTHR42648">
    <property type="entry name" value="TRANSPOSASE, PUTATIVE-RELATED"/>
    <property type="match status" value="1"/>
</dbReference>
<evidence type="ECO:0000256" key="4">
    <source>
        <dbReference type="ARBA" id="ARBA00022801"/>
    </source>
</evidence>
<evidence type="ECO:0000259" key="10">
    <source>
        <dbReference type="PROSITE" id="PS50994"/>
    </source>
</evidence>
<sequence length="1778" mass="200075">MRQCICHTDHNLWDVIVNGYLEEKPAPTGDQFGPSAPSAPRLPPKINYAARILSGRFIGAQISRKISNQKFHRSWLLQGIDCLIMRNKPDIDEIDIDDLYNNLRVYEDELKRSSGSNSASQNLAFLSFENTGGTNEVSTASGDFGVSTASGINQVPSTPCAHDVAMLTVRIECYNCHKKGHIARECRSGRNQRRRSYGDNGRSNAPINESSSQALVAQDGLRGYDWSNDFKVKPVNYALMAISSSSSSSSSDSEVQKCSKKCLESFKTLQKNYDTEREKHNKAKLEIRGYEIALESLESRILRHEKNELVWGEKYEFQNYELKCREIKVNNLNLELEKVVKERDELKDKIAKWKESTKNLDGILNNQMSARDKNGLDEYAIRNKIIESQTTELNTKTSETTGQTNDANTKKPKSVSEAVVSNPKINRDRVIIEDWNSNDEEEEYEVQTVRLETQTVKTRNDKVRQSFLRKQGIGFKKVKACFVCKSTEHLIKDCNFHAKKSQEPKLKNVVNTGQREGKLVWDNTKGPSVSTASPVCTVLRRPNRVSTARPICTAKPSVSTALGIVSMHTKTYFIPRMDNVMTKRLMLSLIKRPNGNYLDHVSKDSGSFMLKKGNLEILLQDHAVVDSGCSSHMTSNKAYLSDFEDFNGGFVAFGNEHKFNLFFVSQMCDKKNSVLFTKSECLILSPSFKLLNESQVVLRAPRKDDVYNLDLKNIVPSGDHLDLGRNNDNSSLAIVNIKLVGAENYKIWAMALKIALKGENKMGFIDGTCVKQATSVVLSQQWERCNAIVLGWILGSLSQELYVGQVYSEIASEVWNGLKETYDKMEGSVVFNLMHKSNNLRQGDLYVPDYYHKLNSIWREFDILTVLPACPIRSNILAKDPLPNVKDAFYVVSREESHRGLHPCNYATRPNPNLLCKNYGLISHTIERCYEIIGFLAGFKRNPNLSRQTGNNTNKRFNANSEVNHSVPGTSGSISSSFTNEQMVKLLSFINEKPTPAANMSDVSSLLLTIGHPNGTLAMISAIGSLRLTSGIVLFDVLVVTEYNVSLLYVNKMIKDSKFFVGFDEHKCYIQDLNLGKLVGTGSVTGGLYLFDLDKIGKSASSNSVFVCHVSSKLWHCRLGHPTDQVLSILGKKLGFSKIDHQSPCDICHKAKQTNEPFPLCDHKSKSVGDIVHCDVWGPYRVISKDGFKFFLTIVDDYSRAVWVYLLKSKTEVGEYIESFIKLVFTQFGKKVKIVRSDNETEFVNHHLSNFFKDLGIIHQNSCAYTPQQNGVAERKHRHLLNVARSLMFQGGIPLSMWPECILTAIYPINRLPSSVLSGVSPYVLVYVDDDVAKDATHIEDNATFEGNVPINQNGEGYSSPIGVSPELRRSTRPKVMPARFNDFVVNSSVRYEAAQNPKWIEAMNLEMEAFLEIIPMFLLTFHLEGRLLGVSGCRKLNISPLVRCLIALSIKNSWPLYQIDMNNAFVYGDLKEDVYMELPLGYYDKDETRVCKLVKSLYGLKQAPRQWNEKLTTTLIEHGFVQSKNDYSLFIKDKNGVFIAILFMIKDLGQLKYFLGIEVLENMNGLCLNQRKYCLELLSEYGLLACKPAATPLQQNVVLGYEESENDKFLPSMTNQHMHAPLPSHFSAALRVLMVLEFSFISKIVSVFMVFQMQTGLNVLRPENLCLVIVCTCAIILYLGKVKSKQPFLGVEGLLPVNLYCDSSSAISIARNPVFHEKTKHFEIDLHLVRDKVADGVVKVLKVASASNVADVFTKGLSIVQHNEFCSKLNLVDMFKP</sequence>
<dbReference type="PANTHER" id="PTHR42648:SF31">
    <property type="entry name" value="RNA-DIRECTED DNA POLYMERASE"/>
    <property type="match status" value="1"/>
</dbReference>
<protein>
    <submittedName>
        <fullName evidence="11">RNA-directed DNA polymerase</fullName>
    </submittedName>
</protein>
<feature type="region of interest" description="Disordered" evidence="7">
    <location>
        <begin position="187"/>
        <end position="209"/>
    </location>
</feature>
<keyword evidence="11" id="KW-0808">Transferase</keyword>
<dbReference type="SUPFAM" id="SSF56672">
    <property type="entry name" value="DNA/RNA polymerases"/>
    <property type="match status" value="1"/>
</dbReference>